<protein>
    <submittedName>
        <fullName evidence="3">DUF2964 domain-containing protein</fullName>
    </submittedName>
</protein>
<proteinExistence type="predicted"/>
<sequence length="182" mass="19857">MTCLLSHALRSAAMNASAFAVAADYSQPTALGTPTHTAPTHSPKSAADSRFHVRRTIDVRTPAIRVRIIIQAPRTMRDREQNPLAFKRPPAMMEVEHARAVFRIATCMRRDMHPFGRRIMVRTELRVVLAAIATFIMLGGIAVAIHGLLFDLTDAVRYGAAAIAVGATTAAIALNVWPNDPH</sequence>
<feature type="chain" id="PRO_5045565812" evidence="2">
    <location>
        <begin position="23"/>
        <end position="182"/>
    </location>
</feature>
<gene>
    <name evidence="3" type="ORF">QZM52_16710</name>
</gene>
<accession>A0ABT8PDH2</accession>
<feature type="transmembrane region" description="Helical" evidence="1">
    <location>
        <begin position="155"/>
        <end position="177"/>
    </location>
</feature>
<dbReference type="Proteomes" id="UP001171606">
    <property type="component" value="Unassembled WGS sequence"/>
</dbReference>
<keyword evidence="1" id="KW-0472">Membrane</keyword>
<evidence type="ECO:0000313" key="3">
    <source>
        <dbReference type="EMBL" id="MDN7932931.1"/>
    </source>
</evidence>
<dbReference type="EMBL" id="JAUJSQ010000005">
    <property type="protein sequence ID" value="MDN7932931.1"/>
    <property type="molecule type" value="Genomic_DNA"/>
</dbReference>
<evidence type="ECO:0000256" key="2">
    <source>
        <dbReference type="SAM" id="SignalP"/>
    </source>
</evidence>
<reference evidence="3" key="1">
    <citation type="submission" date="2023-07" db="EMBL/GenBank/DDBJ databases">
        <title>A collection of bacterial strains from the Burkholderia cepacia Research Laboratory and Repository.</title>
        <authorList>
            <person name="Lipuma J."/>
            <person name="Spilker T."/>
            <person name="Caverly L."/>
        </authorList>
    </citation>
    <scope>NUCLEOTIDE SEQUENCE</scope>
    <source>
        <strain evidence="3">AU42020</strain>
    </source>
</reference>
<keyword evidence="1" id="KW-0812">Transmembrane</keyword>
<dbReference type="Pfam" id="PF11177">
    <property type="entry name" value="DUF2964"/>
    <property type="match status" value="1"/>
</dbReference>
<name>A0ABT8PDH2_9BURK</name>
<keyword evidence="1" id="KW-1133">Transmembrane helix</keyword>
<feature type="transmembrane region" description="Helical" evidence="1">
    <location>
        <begin position="127"/>
        <end position="149"/>
    </location>
</feature>
<dbReference type="InterPro" id="IPR021347">
    <property type="entry name" value="DUF2964"/>
</dbReference>
<feature type="signal peptide" evidence="2">
    <location>
        <begin position="1"/>
        <end position="22"/>
    </location>
</feature>
<organism evidence="3 4">
    <name type="scientific">Burkholderia metallica</name>
    <dbReference type="NCBI Taxonomy" id="488729"/>
    <lineage>
        <taxon>Bacteria</taxon>
        <taxon>Pseudomonadati</taxon>
        <taxon>Pseudomonadota</taxon>
        <taxon>Betaproteobacteria</taxon>
        <taxon>Burkholderiales</taxon>
        <taxon>Burkholderiaceae</taxon>
        <taxon>Burkholderia</taxon>
        <taxon>Burkholderia cepacia complex</taxon>
    </lineage>
</organism>
<comment type="caution">
    <text evidence="3">The sequence shown here is derived from an EMBL/GenBank/DDBJ whole genome shotgun (WGS) entry which is preliminary data.</text>
</comment>
<keyword evidence="4" id="KW-1185">Reference proteome</keyword>
<evidence type="ECO:0000313" key="4">
    <source>
        <dbReference type="Proteomes" id="UP001171606"/>
    </source>
</evidence>
<keyword evidence="2" id="KW-0732">Signal</keyword>
<evidence type="ECO:0000256" key="1">
    <source>
        <dbReference type="SAM" id="Phobius"/>
    </source>
</evidence>